<dbReference type="PATRIC" id="fig|584657.3.peg.395"/>
<name>W9GUU9_9MICO</name>
<evidence type="ECO:0000313" key="1">
    <source>
        <dbReference type="EMBL" id="EWT07644.1"/>
    </source>
</evidence>
<dbReference type="Proteomes" id="UP000019494">
    <property type="component" value="Unassembled WGS sequence"/>
</dbReference>
<dbReference type="EMBL" id="AWQS01000007">
    <property type="protein sequence ID" value="EWT07644.1"/>
    <property type="molecule type" value="Genomic_DNA"/>
</dbReference>
<keyword evidence="2" id="KW-1185">Reference proteome</keyword>
<evidence type="ECO:0008006" key="3">
    <source>
        <dbReference type="Google" id="ProtNLM"/>
    </source>
</evidence>
<accession>W9GUU9</accession>
<comment type="caution">
    <text evidence="1">The sequence shown here is derived from an EMBL/GenBank/DDBJ whole genome shotgun (WGS) entry which is preliminary data.</text>
</comment>
<organism evidence="1 2">
    <name type="scientific">Intrasporangium chromatireducens Q5-1</name>
    <dbReference type="NCBI Taxonomy" id="584657"/>
    <lineage>
        <taxon>Bacteria</taxon>
        <taxon>Bacillati</taxon>
        <taxon>Actinomycetota</taxon>
        <taxon>Actinomycetes</taxon>
        <taxon>Micrococcales</taxon>
        <taxon>Intrasporangiaceae</taxon>
        <taxon>Intrasporangium</taxon>
    </lineage>
</organism>
<reference evidence="2" key="1">
    <citation type="submission" date="2013-08" db="EMBL/GenBank/DDBJ databases">
        <title>Intrasporangium oryzae NRRL B-24470.</title>
        <authorList>
            <person name="Liu H."/>
            <person name="Wang G."/>
        </authorList>
    </citation>
    <scope>NUCLEOTIDE SEQUENCE [LARGE SCALE GENOMIC DNA]</scope>
    <source>
        <strain evidence="2">Q5-1</strain>
    </source>
</reference>
<protein>
    <recommendedName>
        <fullName evidence="3">DUF559 domain-containing protein</fullName>
    </recommendedName>
</protein>
<evidence type="ECO:0000313" key="2">
    <source>
        <dbReference type="Proteomes" id="UP000019494"/>
    </source>
</evidence>
<dbReference type="AlphaFoldDB" id="W9GUU9"/>
<proteinExistence type="predicted"/>
<gene>
    <name evidence="1" type="ORF">N864_03420</name>
</gene>
<sequence length="287" mass="31701">MVSRAELAAHGVTRHDVATEVASGRWRRAGRQTVAVHTGPVTELARRWQAIWETGVDIAAVDGVSALHHAGLTGYVDGRVHISAVHNHNTSRLEGAVIHKVIRRVTGELVGAGLPRARPEVAAIRAAHWAVSDRQAALILLMTVQQRLTTPRRLAAAQRLVRGRTRRAFIRAVVRDIAFGVQSLGELDFARLCRERGLPEPSRQVVRETAGGRIYLDVGWEEYALAVEIDGAQHQEKLAVMEDNLRQNDVVLEGDRVLRINIIGLRLETDRFLDQVVRGLTDEIVAA</sequence>